<gene>
    <name evidence="5" type="ORF">METZ01_LOCUS463348</name>
</gene>
<accession>A0A383AS36</accession>
<evidence type="ECO:0000256" key="1">
    <source>
        <dbReference type="ARBA" id="ARBA00022448"/>
    </source>
</evidence>
<dbReference type="EMBL" id="UINC01194420">
    <property type="protein sequence ID" value="SVE10494.1"/>
    <property type="molecule type" value="Genomic_DNA"/>
</dbReference>
<keyword evidence="2" id="KW-0547">Nucleotide-binding</keyword>
<dbReference type="PROSITE" id="PS50893">
    <property type="entry name" value="ABC_TRANSPORTER_2"/>
    <property type="match status" value="1"/>
</dbReference>
<proteinExistence type="predicted"/>
<dbReference type="Pfam" id="PF00005">
    <property type="entry name" value="ABC_tran"/>
    <property type="match status" value="1"/>
</dbReference>
<reference evidence="5" key="1">
    <citation type="submission" date="2018-05" db="EMBL/GenBank/DDBJ databases">
        <authorList>
            <person name="Lanie J.A."/>
            <person name="Ng W.-L."/>
            <person name="Kazmierczak K.M."/>
            <person name="Andrzejewski T.M."/>
            <person name="Davidsen T.M."/>
            <person name="Wayne K.J."/>
            <person name="Tettelin H."/>
            <person name="Glass J.I."/>
            <person name="Rusch D."/>
            <person name="Podicherti R."/>
            <person name="Tsui H.-C.T."/>
            <person name="Winkler M.E."/>
        </authorList>
    </citation>
    <scope>NUCLEOTIDE SEQUENCE</scope>
</reference>
<dbReference type="InterPro" id="IPR051782">
    <property type="entry name" value="ABC_Transporter_VariousFunc"/>
</dbReference>
<sequence length="206" mass="22789">MISINGLVKKYDSVLALDGLDLEIPAGELFGFLGPNGAGKTTTIKLLVGLLKPPSGTIRIDGVNLEQGPIQVKKVIGYIPDRPFLYNKLTGWEYLEFVAGLYSLEPAIACDRAEQFFTFFDLQEFAHELIEGYSHGMKQKLIISGALIHKPRMIIVDELLVGFDPKGARQVKQLFQDLCENGTTVFMSTHSMGVAEAMYHRVGIIQ</sequence>
<dbReference type="GO" id="GO:0005524">
    <property type="term" value="F:ATP binding"/>
    <property type="evidence" value="ECO:0007669"/>
    <property type="project" value="UniProtKB-KW"/>
</dbReference>
<dbReference type="CDD" id="cd03230">
    <property type="entry name" value="ABC_DR_subfamily_A"/>
    <property type="match status" value="1"/>
</dbReference>
<dbReference type="SUPFAM" id="SSF52540">
    <property type="entry name" value="P-loop containing nucleoside triphosphate hydrolases"/>
    <property type="match status" value="1"/>
</dbReference>
<evidence type="ECO:0000313" key="5">
    <source>
        <dbReference type="EMBL" id="SVE10494.1"/>
    </source>
</evidence>
<dbReference type="SMART" id="SM00382">
    <property type="entry name" value="AAA"/>
    <property type="match status" value="1"/>
</dbReference>
<dbReference type="GO" id="GO:0016887">
    <property type="term" value="F:ATP hydrolysis activity"/>
    <property type="evidence" value="ECO:0007669"/>
    <property type="project" value="InterPro"/>
</dbReference>
<dbReference type="InterPro" id="IPR003593">
    <property type="entry name" value="AAA+_ATPase"/>
</dbReference>
<dbReference type="PROSITE" id="PS00211">
    <property type="entry name" value="ABC_TRANSPORTER_1"/>
    <property type="match status" value="1"/>
</dbReference>
<evidence type="ECO:0000259" key="4">
    <source>
        <dbReference type="PROSITE" id="PS50893"/>
    </source>
</evidence>
<dbReference type="InterPro" id="IPR003439">
    <property type="entry name" value="ABC_transporter-like_ATP-bd"/>
</dbReference>
<feature type="non-terminal residue" evidence="5">
    <location>
        <position position="206"/>
    </location>
</feature>
<evidence type="ECO:0000256" key="2">
    <source>
        <dbReference type="ARBA" id="ARBA00022741"/>
    </source>
</evidence>
<name>A0A383AS36_9ZZZZ</name>
<dbReference type="InterPro" id="IPR027417">
    <property type="entry name" value="P-loop_NTPase"/>
</dbReference>
<dbReference type="Gene3D" id="3.40.50.300">
    <property type="entry name" value="P-loop containing nucleotide triphosphate hydrolases"/>
    <property type="match status" value="1"/>
</dbReference>
<dbReference type="PANTHER" id="PTHR42939">
    <property type="entry name" value="ABC TRANSPORTER ATP-BINDING PROTEIN ALBC-RELATED"/>
    <property type="match status" value="1"/>
</dbReference>
<dbReference type="InterPro" id="IPR017871">
    <property type="entry name" value="ABC_transporter-like_CS"/>
</dbReference>
<organism evidence="5">
    <name type="scientific">marine metagenome</name>
    <dbReference type="NCBI Taxonomy" id="408172"/>
    <lineage>
        <taxon>unclassified sequences</taxon>
        <taxon>metagenomes</taxon>
        <taxon>ecological metagenomes</taxon>
    </lineage>
</organism>
<dbReference type="PANTHER" id="PTHR42939:SF1">
    <property type="entry name" value="ABC TRANSPORTER ATP-BINDING PROTEIN ALBC-RELATED"/>
    <property type="match status" value="1"/>
</dbReference>
<evidence type="ECO:0000256" key="3">
    <source>
        <dbReference type="ARBA" id="ARBA00022840"/>
    </source>
</evidence>
<feature type="domain" description="ABC transporter" evidence="4">
    <location>
        <begin position="2"/>
        <end position="206"/>
    </location>
</feature>
<dbReference type="AlphaFoldDB" id="A0A383AS36"/>
<protein>
    <recommendedName>
        <fullName evidence="4">ABC transporter domain-containing protein</fullName>
    </recommendedName>
</protein>
<keyword evidence="1" id="KW-0813">Transport</keyword>
<keyword evidence="3" id="KW-0067">ATP-binding</keyword>